<evidence type="ECO:0000313" key="5">
    <source>
        <dbReference type="EMBL" id="KKS70733.1"/>
    </source>
</evidence>
<dbReference type="PANTHER" id="PTHR42913">
    <property type="entry name" value="APOPTOSIS-INDUCING FACTOR 1"/>
    <property type="match status" value="1"/>
</dbReference>
<dbReference type="GO" id="GO:0019646">
    <property type="term" value="P:aerobic electron transport chain"/>
    <property type="evidence" value="ECO:0007669"/>
    <property type="project" value="TreeGrafter"/>
</dbReference>
<comment type="cofactor">
    <cofactor evidence="1">
        <name>FAD</name>
        <dbReference type="ChEBI" id="CHEBI:57692"/>
    </cofactor>
</comment>
<evidence type="ECO:0000256" key="1">
    <source>
        <dbReference type="ARBA" id="ARBA00001974"/>
    </source>
</evidence>
<dbReference type="GO" id="GO:0003955">
    <property type="term" value="F:NAD(P)H dehydrogenase (quinone) activity"/>
    <property type="evidence" value="ECO:0007669"/>
    <property type="project" value="TreeGrafter"/>
</dbReference>
<comment type="caution">
    <text evidence="5">The sequence shown here is derived from an EMBL/GenBank/DDBJ whole genome shotgun (WGS) entry which is preliminary data.</text>
</comment>
<keyword evidence="3" id="KW-0274">FAD</keyword>
<dbReference type="Gene3D" id="3.50.50.100">
    <property type="match status" value="1"/>
</dbReference>
<dbReference type="SUPFAM" id="SSF51905">
    <property type="entry name" value="FAD/NAD(P)-binding domain"/>
    <property type="match status" value="1"/>
</dbReference>
<name>A0A0G1E837_9BACT</name>
<dbReference type="InterPro" id="IPR036188">
    <property type="entry name" value="FAD/NAD-bd_sf"/>
</dbReference>
<evidence type="ECO:0000313" key="6">
    <source>
        <dbReference type="Proteomes" id="UP000033867"/>
    </source>
</evidence>
<dbReference type="EMBL" id="LCEK01000045">
    <property type="protein sequence ID" value="KKS70733.1"/>
    <property type="molecule type" value="Genomic_DNA"/>
</dbReference>
<accession>A0A0G1E837</accession>
<proteinExistence type="predicted"/>
<gene>
    <name evidence="5" type="ORF">UV42_C0045G0001</name>
</gene>
<dbReference type="InterPro" id="IPR051169">
    <property type="entry name" value="NADH-Q_oxidoreductase"/>
</dbReference>
<organism evidence="5 6">
    <name type="scientific">Candidatus Magasanikbacteria bacterium GW2011_GWE2_42_7</name>
    <dbReference type="NCBI Taxonomy" id="1619052"/>
    <lineage>
        <taxon>Bacteria</taxon>
        <taxon>Candidatus Magasanikiibacteriota</taxon>
    </lineage>
</organism>
<keyword evidence="4" id="KW-0560">Oxidoreductase</keyword>
<evidence type="ECO:0000256" key="4">
    <source>
        <dbReference type="ARBA" id="ARBA00023002"/>
    </source>
</evidence>
<evidence type="ECO:0000256" key="2">
    <source>
        <dbReference type="ARBA" id="ARBA00022630"/>
    </source>
</evidence>
<protein>
    <submittedName>
        <fullName evidence="5">NADH dehydrogenase</fullName>
    </submittedName>
</protein>
<evidence type="ECO:0000256" key="3">
    <source>
        <dbReference type="ARBA" id="ARBA00022827"/>
    </source>
</evidence>
<feature type="non-terminal residue" evidence="5">
    <location>
        <position position="87"/>
    </location>
</feature>
<dbReference type="Proteomes" id="UP000033867">
    <property type="component" value="Unassembled WGS sequence"/>
</dbReference>
<dbReference type="PANTHER" id="PTHR42913:SF3">
    <property type="entry name" value="64 KDA MITOCHONDRIAL NADH DEHYDROGENASE (EUROFUNG)"/>
    <property type="match status" value="1"/>
</dbReference>
<reference evidence="5 6" key="1">
    <citation type="journal article" date="2015" name="Nature">
        <title>rRNA introns, odd ribosomes, and small enigmatic genomes across a large radiation of phyla.</title>
        <authorList>
            <person name="Brown C.T."/>
            <person name="Hug L.A."/>
            <person name="Thomas B.C."/>
            <person name="Sharon I."/>
            <person name="Castelle C.J."/>
            <person name="Singh A."/>
            <person name="Wilkins M.J."/>
            <person name="Williams K.H."/>
            <person name="Banfield J.F."/>
        </authorList>
    </citation>
    <scope>NUCLEOTIDE SEQUENCE [LARGE SCALE GENOMIC DNA]</scope>
</reference>
<sequence length="87" mass="9560">MTADILILGAGIGGYETFRSLAKRLKKFQDRRITIVDKNNYFTFVPMLHEAATGSIEPTHCAIPLRALVAGTPHTFCKASIEKIDPA</sequence>
<keyword evidence="2" id="KW-0285">Flavoprotein</keyword>
<dbReference type="AlphaFoldDB" id="A0A0G1E837"/>